<proteinExistence type="inferred from homology"/>
<name>A0A1M5R9S4_9ACTN</name>
<dbReference type="STRING" id="1206085.SAMN05443575_3474"/>
<evidence type="ECO:0000256" key="3">
    <source>
        <dbReference type="ARBA" id="ARBA00022763"/>
    </source>
</evidence>
<comment type="function">
    <text evidence="12">DNA-dependent ATPase involved in processing of recombination intermediates, plays a role in repairing DNA breaks. Stimulates the branch migration of RecA-mediated strand transfer reactions, allowing the 3' invading strand to extend heteroduplex DNA faster. Binds ssDNA in the presence of ADP but not other nucleotides, has ATPase activity that is stimulated by ssDNA and various branched DNA structures, but inhibited by SSB. Does not have RecA's homology-searching function.</text>
</comment>
<dbReference type="GO" id="GO:0000725">
    <property type="term" value="P:recombinational repair"/>
    <property type="evidence" value="ECO:0007669"/>
    <property type="project" value="TreeGrafter"/>
</dbReference>
<dbReference type="InterPro" id="IPR004504">
    <property type="entry name" value="DNA_repair_RadA"/>
</dbReference>
<dbReference type="GO" id="GO:0005829">
    <property type="term" value="C:cytosol"/>
    <property type="evidence" value="ECO:0007669"/>
    <property type="project" value="TreeGrafter"/>
</dbReference>
<dbReference type="Pfam" id="PF13481">
    <property type="entry name" value="AAA_25"/>
    <property type="match status" value="1"/>
</dbReference>
<dbReference type="OrthoDB" id="9803906at2"/>
<dbReference type="Pfam" id="PF13541">
    <property type="entry name" value="ChlI"/>
    <property type="match status" value="1"/>
</dbReference>
<reference evidence="15 16" key="1">
    <citation type="submission" date="2016-11" db="EMBL/GenBank/DDBJ databases">
        <authorList>
            <person name="Jaros S."/>
            <person name="Januszkiewicz K."/>
            <person name="Wedrychowicz H."/>
        </authorList>
    </citation>
    <scope>NUCLEOTIDE SEQUENCE [LARGE SCALE GENOMIC DNA]</scope>
    <source>
        <strain evidence="15 16">DSM 45627</strain>
    </source>
</reference>
<dbReference type="InterPro" id="IPR003593">
    <property type="entry name" value="AAA+_ATPase"/>
</dbReference>
<keyword evidence="2 12" id="KW-0547">Nucleotide-binding</keyword>
<evidence type="ECO:0000256" key="1">
    <source>
        <dbReference type="ARBA" id="ARBA00022723"/>
    </source>
</evidence>
<dbReference type="Pfam" id="PF18073">
    <property type="entry name" value="Zn_ribbon_LapB"/>
    <property type="match status" value="1"/>
</dbReference>
<evidence type="ECO:0000256" key="5">
    <source>
        <dbReference type="ARBA" id="ARBA00022801"/>
    </source>
</evidence>
<dbReference type="GO" id="GO:0016787">
    <property type="term" value="F:hydrolase activity"/>
    <property type="evidence" value="ECO:0007669"/>
    <property type="project" value="UniProtKB-KW"/>
</dbReference>
<dbReference type="Gene3D" id="3.40.50.300">
    <property type="entry name" value="P-loop containing nucleotide triphosphate hydrolases"/>
    <property type="match status" value="1"/>
</dbReference>
<dbReference type="GO" id="GO:0008270">
    <property type="term" value="F:zinc ion binding"/>
    <property type="evidence" value="ECO:0007669"/>
    <property type="project" value="UniProtKB-KW"/>
</dbReference>
<keyword evidence="16" id="KW-1185">Reference proteome</keyword>
<dbReference type="GO" id="GO:0005524">
    <property type="term" value="F:ATP binding"/>
    <property type="evidence" value="ECO:0007669"/>
    <property type="project" value="UniProtKB-UniRule"/>
</dbReference>
<keyword evidence="5" id="KW-0378">Hydrolase</keyword>
<evidence type="ECO:0000313" key="16">
    <source>
        <dbReference type="Proteomes" id="UP000186132"/>
    </source>
</evidence>
<dbReference type="PANTHER" id="PTHR32472">
    <property type="entry name" value="DNA REPAIR PROTEIN RADA"/>
    <property type="match status" value="1"/>
</dbReference>
<keyword evidence="6 12" id="KW-0862">Zinc</keyword>
<keyword evidence="7 12" id="KW-0067">ATP-binding</keyword>
<dbReference type="PRINTS" id="PR01874">
    <property type="entry name" value="DNAREPAIRADA"/>
</dbReference>
<dbReference type="EMBL" id="FQVU01000005">
    <property type="protein sequence ID" value="SHH22563.1"/>
    <property type="molecule type" value="Genomic_DNA"/>
</dbReference>
<evidence type="ECO:0000256" key="8">
    <source>
        <dbReference type="ARBA" id="ARBA00023016"/>
    </source>
</evidence>
<dbReference type="GO" id="GO:0140664">
    <property type="term" value="F:ATP-dependent DNA damage sensor activity"/>
    <property type="evidence" value="ECO:0007669"/>
    <property type="project" value="InterPro"/>
</dbReference>
<dbReference type="InterPro" id="IPR020588">
    <property type="entry name" value="RecA_ATP-bd"/>
</dbReference>
<dbReference type="InterPro" id="IPR027417">
    <property type="entry name" value="P-loop_NTPase"/>
</dbReference>
<dbReference type="AlphaFoldDB" id="A0A1M5R9S4"/>
<dbReference type="NCBIfam" id="TIGR00416">
    <property type="entry name" value="sms"/>
    <property type="match status" value="1"/>
</dbReference>
<keyword evidence="4 12" id="KW-0863">Zinc-finger</keyword>
<keyword evidence="10 12" id="KW-0234">DNA repair</keyword>
<feature type="domain" description="RecA family profile 1" evidence="14">
    <location>
        <begin position="69"/>
        <end position="220"/>
    </location>
</feature>
<keyword evidence="9 12" id="KW-0238">DNA-binding</keyword>
<dbReference type="Proteomes" id="UP000186132">
    <property type="component" value="Unassembled WGS sequence"/>
</dbReference>
<dbReference type="PANTHER" id="PTHR32472:SF10">
    <property type="entry name" value="DNA REPAIR PROTEIN RADA-LIKE PROTEIN"/>
    <property type="match status" value="1"/>
</dbReference>
<evidence type="ECO:0000256" key="6">
    <source>
        <dbReference type="ARBA" id="ARBA00022833"/>
    </source>
</evidence>
<evidence type="ECO:0000313" key="15">
    <source>
        <dbReference type="EMBL" id="SHH22563.1"/>
    </source>
</evidence>
<organism evidence="15 16">
    <name type="scientific">Jatrophihabitans endophyticus</name>
    <dbReference type="NCBI Taxonomy" id="1206085"/>
    <lineage>
        <taxon>Bacteria</taxon>
        <taxon>Bacillati</taxon>
        <taxon>Actinomycetota</taxon>
        <taxon>Actinomycetes</taxon>
        <taxon>Jatrophihabitantales</taxon>
        <taxon>Jatrophihabitantaceae</taxon>
        <taxon>Jatrophihabitans</taxon>
    </lineage>
</organism>
<feature type="region of interest" description="Disordered" evidence="13">
    <location>
        <begin position="461"/>
        <end position="499"/>
    </location>
</feature>
<evidence type="ECO:0000256" key="7">
    <source>
        <dbReference type="ARBA" id="ARBA00022840"/>
    </source>
</evidence>
<dbReference type="SUPFAM" id="SSF52540">
    <property type="entry name" value="P-loop containing nucleoside triphosphate hydrolases"/>
    <property type="match status" value="1"/>
</dbReference>
<sequence>MPRPTTSYRCTACGATAGKWYGRCPKCGEFSTMAESVSAPKLSGLRASAQGSAPARAARPVSEVAAGEPARRFRTGVGEFDRVIGGGLVAGQVCLCSGAPGSGKSTLLLAVADSVARTSGRPVLYVSGEESVEQIAVRARRIGAATPQLLLADDTDLGAVLGHIEAHPDAALVVVDSVQTVASADVDGRAGGVTQVMEVAQVLTRVAKSRDLPMILVGQVTKDSTVAGPRALEHIVDTTLTLEGDRHTSLRLLRTVKNRFGSLEVAAFEQTDGGMQEVVDPSSLFREQRDAPVPGTCVTVTVEGHRALLAEVQALVAHTQNPNPRRGVSGLDSGRSAMLIAISERAGRLRLFDQDVFLATVAGMRLSDPATDLAVCLAILSAASRKAMPLDMLAIGEVTLSGDVRPSPMTSERVAEALRLGYRRLLVPVGTRSRLGSSVPASRLVEVGSLVEAELALRAAPEPTGTTSTPMVTLRPVPALDGDPVASPRRDARGEPRLS</sequence>
<dbReference type="SMART" id="SM00382">
    <property type="entry name" value="AAA"/>
    <property type="match status" value="1"/>
</dbReference>
<keyword evidence="3 12" id="KW-0227">DNA damage</keyword>
<evidence type="ECO:0000256" key="13">
    <source>
        <dbReference type="SAM" id="MobiDB-lite"/>
    </source>
</evidence>
<evidence type="ECO:0000256" key="2">
    <source>
        <dbReference type="ARBA" id="ARBA00022741"/>
    </source>
</evidence>
<dbReference type="InterPro" id="IPR014721">
    <property type="entry name" value="Ribsml_uS5_D2-typ_fold_subgr"/>
</dbReference>
<dbReference type="RefSeq" id="WP_073391680.1">
    <property type="nucleotide sequence ID" value="NZ_FQVU01000005.1"/>
</dbReference>
<dbReference type="GO" id="GO:0003684">
    <property type="term" value="F:damaged DNA binding"/>
    <property type="evidence" value="ECO:0007669"/>
    <property type="project" value="InterPro"/>
</dbReference>
<dbReference type="InterPro" id="IPR041166">
    <property type="entry name" value="Rubredoxin_2"/>
</dbReference>
<evidence type="ECO:0000256" key="9">
    <source>
        <dbReference type="ARBA" id="ARBA00023125"/>
    </source>
</evidence>
<evidence type="ECO:0000259" key="14">
    <source>
        <dbReference type="PROSITE" id="PS50162"/>
    </source>
</evidence>
<comment type="similarity">
    <text evidence="12">Belongs to the RecA family. RadA subfamily.</text>
</comment>
<evidence type="ECO:0000256" key="12">
    <source>
        <dbReference type="RuleBase" id="RU003555"/>
    </source>
</evidence>
<dbReference type="InterPro" id="IPR020568">
    <property type="entry name" value="Ribosomal_Su5_D2-typ_SF"/>
</dbReference>
<feature type="compositionally biased region" description="Basic and acidic residues" evidence="13">
    <location>
        <begin position="488"/>
        <end position="499"/>
    </location>
</feature>
<gene>
    <name evidence="15" type="ORF">SAMN05443575_3474</name>
</gene>
<keyword evidence="8" id="KW-0346">Stress response</keyword>
<accession>A0A1M5R9S4</accession>
<protein>
    <recommendedName>
        <fullName evidence="11 12">DNA repair protein RadA</fullName>
    </recommendedName>
</protein>
<evidence type="ECO:0000256" key="11">
    <source>
        <dbReference type="NCBIfam" id="TIGR00416"/>
    </source>
</evidence>
<dbReference type="Gene3D" id="3.30.230.10">
    <property type="match status" value="1"/>
</dbReference>
<dbReference type="SUPFAM" id="SSF54211">
    <property type="entry name" value="Ribosomal protein S5 domain 2-like"/>
    <property type="match status" value="1"/>
</dbReference>
<keyword evidence="1 12" id="KW-0479">Metal-binding</keyword>
<evidence type="ECO:0000256" key="10">
    <source>
        <dbReference type="ARBA" id="ARBA00023204"/>
    </source>
</evidence>
<dbReference type="PROSITE" id="PS50162">
    <property type="entry name" value="RECA_2"/>
    <property type="match status" value="1"/>
</dbReference>
<evidence type="ECO:0000256" key="4">
    <source>
        <dbReference type="ARBA" id="ARBA00022771"/>
    </source>
</evidence>